<sequence>MKKILLSLGIIFTITSASLTGQVVSQPVDSTYLKNWYHQSYEKTGVFGVGTNEALDFLKSKGLKPSPIIVGVIDSGVQIDHPDLKNNIWVNIKEIEKNGKDDDGNGYIDDVYGWSFIGNKNGKDVDHDTTESTRIVVKYEKLFETGDPKTNESNRKKYSKEFKEYQRAKAKYDEDYAEAQQNLNQINSQKAMIGQMTYALQEALGDKPLTVANVKAATFPNDQIKQAFLHMSEDEEISGKNADEIKKMFDEQIKDAVDYYSNKLNYMLNKEYDPRGIVGDNYEDVTEKFYGNNQVEGPDALHGTHVSGIIAAERNNHIGMDGIAGDVAKILVVRAVPDGDERDKDVANAIIYAVDNGAKIINMSFGKPFSPNKEVVWKAMKYAEKKGVLLVHAAGNDNMNVDTEYNFPTNFKDNEHKSFVNNWITVGASTKDSLKLKASFSNYGKERVDIFAPGSEIYSTVTGSKYKFLQGTSMASPVVAGCAALLWSYFPGLTAEQVKEILLKTANVSTVATTAGGESDNSPKITVPFNELSMSGGVVDVYKAVKYAYEHYPSKETKKSSKK</sequence>
<keyword evidence="4 5" id="KW-0720">Serine protease</keyword>
<dbReference type="AlphaFoldDB" id="A0A563DAV4"/>
<proteinExistence type="inferred from homology"/>
<dbReference type="PRINTS" id="PR00723">
    <property type="entry name" value="SUBTILISIN"/>
</dbReference>
<dbReference type="EMBL" id="SELH01000023">
    <property type="protein sequence ID" value="TWP27346.1"/>
    <property type="molecule type" value="Genomic_DNA"/>
</dbReference>
<dbReference type="PROSITE" id="PS00137">
    <property type="entry name" value="SUBTILASE_HIS"/>
    <property type="match status" value="1"/>
</dbReference>
<dbReference type="Pfam" id="PF00082">
    <property type="entry name" value="Peptidase_S8"/>
    <property type="match status" value="1"/>
</dbReference>
<dbReference type="PANTHER" id="PTHR43399">
    <property type="entry name" value="SUBTILISIN-RELATED"/>
    <property type="match status" value="1"/>
</dbReference>
<dbReference type="OrthoDB" id="9798386at2"/>
<evidence type="ECO:0000256" key="2">
    <source>
        <dbReference type="ARBA" id="ARBA00022670"/>
    </source>
</evidence>
<dbReference type="Gene3D" id="3.40.50.200">
    <property type="entry name" value="Peptidase S8/S53 domain"/>
    <property type="match status" value="2"/>
</dbReference>
<evidence type="ECO:0000256" key="3">
    <source>
        <dbReference type="ARBA" id="ARBA00022801"/>
    </source>
</evidence>
<dbReference type="RefSeq" id="WP_146292942.1">
    <property type="nucleotide sequence ID" value="NZ_SELH01000023.1"/>
</dbReference>
<keyword evidence="11" id="KW-1185">Reference proteome</keyword>
<feature type="domain" description="Peptidase S8/S53" evidence="9">
    <location>
        <begin position="68"/>
        <end position="510"/>
    </location>
</feature>
<evidence type="ECO:0000259" key="9">
    <source>
        <dbReference type="Pfam" id="PF00082"/>
    </source>
</evidence>
<dbReference type="InterPro" id="IPR000209">
    <property type="entry name" value="Peptidase_S8/S53_dom"/>
</dbReference>
<dbReference type="GO" id="GO:0004252">
    <property type="term" value="F:serine-type endopeptidase activity"/>
    <property type="evidence" value="ECO:0007669"/>
    <property type="project" value="UniProtKB-UniRule"/>
</dbReference>
<dbReference type="InterPro" id="IPR022398">
    <property type="entry name" value="Peptidase_S8_His-AS"/>
</dbReference>
<dbReference type="PROSITE" id="PS00138">
    <property type="entry name" value="SUBTILASE_SER"/>
    <property type="match status" value="1"/>
</dbReference>
<keyword evidence="2 5" id="KW-0645">Protease</keyword>
<feature type="signal peptide" evidence="8">
    <location>
        <begin position="1"/>
        <end position="19"/>
    </location>
</feature>
<dbReference type="InterPro" id="IPR051048">
    <property type="entry name" value="Peptidase_S8/S53_subtilisin"/>
</dbReference>
<dbReference type="PANTHER" id="PTHR43399:SF4">
    <property type="entry name" value="CELL WALL-ASSOCIATED PROTEASE"/>
    <property type="match status" value="1"/>
</dbReference>
<dbReference type="Proteomes" id="UP000319499">
    <property type="component" value="Unassembled WGS sequence"/>
</dbReference>
<gene>
    <name evidence="10" type="ORF">ETU09_07840</name>
</gene>
<comment type="caution">
    <text evidence="10">The sequence shown here is derived from an EMBL/GenBank/DDBJ whole genome shotgun (WGS) entry which is preliminary data.</text>
</comment>
<feature type="active site" description="Charge relay system" evidence="5">
    <location>
        <position position="473"/>
    </location>
</feature>
<dbReference type="PROSITE" id="PS51892">
    <property type="entry name" value="SUBTILASE"/>
    <property type="match status" value="1"/>
</dbReference>
<keyword evidence="8" id="KW-0732">Signal</keyword>
<dbReference type="InterPro" id="IPR023827">
    <property type="entry name" value="Peptidase_S8_Asp-AS"/>
</dbReference>
<feature type="active site" description="Charge relay system" evidence="5">
    <location>
        <position position="74"/>
    </location>
</feature>
<feature type="coiled-coil region" evidence="7">
    <location>
        <begin position="155"/>
        <end position="189"/>
    </location>
</feature>
<dbReference type="InterPro" id="IPR023828">
    <property type="entry name" value="Peptidase_S8_Ser-AS"/>
</dbReference>
<reference evidence="10 11" key="1">
    <citation type="submission" date="2019-02" db="EMBL/GenBank/DDBJ databases">
        <title>Apibacter muscae sp. nov.: a novel member of the house fly microbiota.</title>
        <authorList>
            <person name="Park R."/>
        </authorList>
    </citation>
    <scope>NUCLEOTIDE SEQUENCE [LARGE SCALE GENOMIC DNA]</scope>
    <source>
        <strain evidence="10 11">AL1</strain>
    </source>
</reference>
<dbReference type="InterPro" id="IPR034080">
    <property type="entry name" value="Protease_P7-like_dom"/>
</dbReference>
<organism evidence="10 11">
    <name type="scientific">Apibacter muscae</name>
    <dbReference type="NCBI Taxonomy" id="2509004"/>
    <lineage>
        <taxon>Bacteria</taxon>
        <taxon>Pseudomonadati</taxon>
        <taxon>Bacteroidota</taxon>
        <taxon>Flavobacteriia</taxon>
        <taxon>Flavobacteriales</taxon>
        <taxon>Weeksellaceae</taxon>
        <taxon>Apibacter</taxon>
    </lineage>
</organism>
<dbReference type="InterPro" id="IPR036852">
    <property type="entry name" value="Peptidase_S8/S53_dom_sf"/>
</dbReference>
<dbReference type="SUPFAM" id="SSF52743">
    <property type="entry name" value="Subtilisin-like"/>
    <property type="match status" value="1"/>
</dbReference>
<evidence type="ECO:0000256" key="4">
    <source>
        <dbReference type="ARBA" id="ARBA00022825"/>
    </source>
</evidence>
<evidence type="ECO:0000256" key="5">
    <source>
        <dbReference type="PROSITE-ProRule" id="PRU01240"/>
    </source>
</evidence>
<accession>A0A563DAV4</accession>
<evidence type="ECO:0000313" key="10">
    <source>
        <dbReference type="EMBL" id="TWP27346.1"/>
    </source>
</evidence>
<keyword evidence="7" id="KW-0175">Coiled coil</keyword>
<dbReference type="GO" id="GO:0006508">
    <property type="term" value="P:proteolysis"/>
    <property type="evidence" value="ECO:0007669"/>
    <property type="project" value="UniProtKB-KW"/>
</dbReference>
<evidence type="ECO:0000256" key="7">
    <source>
        <dbReference type="SAM" id="Coils"/>
    </source>
</evidence>
<evidence type="ECO:0000256" key="6">
    <source>
        <dbReference type="RuleBase" id="RU003355"/>
    </source>
</evidence>
<evidence type="ECO:0000313" key="11">
    <source>
        <dbReference type="Proteomes" id="UP000319499"/>
    </source>
</evidence>
<dbReference type="InterPro" id="IPR015500">
    <property type="entry name" value="Peptidase_S8_subtilisin-rel"/>
</dbReference>
<feature type="active site" description="Charge relay system" evidence="5">
    <location>
        <position position="302"/>
    </location>
</feature>
<feature type="chain" id="PRO_5021986038" evidence="8">
    <location>
        <begin position="20"/>
        <end position="563"/>
    </location>
</feature>
<dbReference type="CDD" id="cd07483">
    <property type="entry name" value="Peptidases_S8_Subtilisin_Novo-like"/>
    <property type="match status" value="1"/>
</dbReference>
<evidence type="ECO:0000256" key="8">
    <source>
        <dbReference type="SAM" id="SignalP"/>
    </source>
</evidence>
<name>A0A563DAV4_9FLAO</name>
<protein>
    <submittedName>
        <fullName evidence="10">Peptidase S8</fullName>
    </submittedName>
</protein>
<comment type="similarity">
    <text evidence="1 5 6">Belongs to the peptidase S8 family.</text>
</comment>
<evidence type="ECO:0000256" key="1">
    <source>
        <dbReference type="ARBA" id="ARBA00011073"/>
    </source>
</evidence>
<dbReference type="PROSITE" id="PS00136">
    <property type="entry name" value="SUBTILASE_ASP"/>
    <property type="match status" value="1"/>
</dbReference>
<keyword evidence="3 5" id="KW-0378">Hydrolase</keyword>